<keyword evidence="3" id="KW-1185">Reference proteome</keyword>
<reference evidence="2" key="1">
    <citation type="journal article" date="2014" name="Int. J. Syst. Evol. Microbiol.">
        <title>Complete genome sequence of Corynebacterium casei LMG S-19264T (=DSM 44701T), isolated from a smear-ripened cheese.</title>
        <authorList>
            <consortium name="US DOE Joint Genome Institute (JGI-PGF)"/>
            <person name="Walter F."/>
            <person name="Albersmeier A."/>
            <person name="Kalinowski J."/>
            <person name="Ruckert C."/>
        </authorList>
    </citation>
    <scope>NUCLEOTIDE SEQUENCE</scope>
    <source>
        <strain evidence="2">KCTC 32437</strain>
    </source>
</reference>
<sequence>MNDDKGRAPKKPENEKRQDTQKTNEDLNQEFERDKDDLPPGANEPGGLRGGPD</sequence>
<dbReference type="Proteomes" id="UP000646579">
    <property type="component" value="Unassembled WGS sequence"/>
</dbReference>
<name>A0A918VYE7_9HYPH</name>
<dbReference type="EMBL" id="BMZE01000004">
    <property type="protein sequence ID" value="GHA37113.1"/>
    <property type="molecule type" value="Genomic_DNA"/>
</dbReference>
<evidence type="ECO:0000256" key="1">
    <source>
        <dbReference type="SAM" id="MobiDB-lite"/>
    </source>
</evidence>
<accession>A0A918VYE7</accession>
<dbReference type="AlphaFoldDB" id="A0A918VYE7"/>
<dbReference type="RefSeq" id="WP_189427225.1">
    <property type="nucleotide sequence ID" value="NZ_BMZE01000004.1"/>
</dbReference>
<reference evidence="2" key="2">
    <citation type="submission" date="2020-09" db="EMBL/GenBank/DDBJ databases">
        <authorList>
            <person name="Sun Q."/>
            <person name="Kim S."/>
        </authorList>
    </citation>
    <scope>NUCLEOTIDE SEQUENCE</scope>
    <source>
        <strain evidence="2">KCTC 32437</strain>
    </source>
</reference>
<organism evidence="2 3">
    <name type="scientific">Devosia pacifica</name>
    <dbReference type="NCBI Taxonomy" id="1335967"/>
    <lineage>
        <taxon>Bacteria</taxon>
        <taxon>Pseudomonadati</taxon>
        <taxon>Pseudomonadota</taxon>
        <taxon>Alphaproteobacteria</taxon>
        <taxon>Hyphomicrobiales</taxon>
        <taxon>Devosiaceae</taxon>
        <taxon>Devosia</taxon>
    </lineage>
</organism>
<evidence type="ECO:0000313" key="2">
    <source>
        <dbReference type="EMBL" id="GHA37113.1"/>
    </source>
</evidence>
<gene>
    <name evidence="2" type="ORF">GCM10007989_36590</name>
</gene>
<comment type="caution">
    <text evidence="2">The sequence shown here is derived from an EMBL/GenBank/DDBJ whole genome shotgun (WGS) entry which is preliminary data.</text>
</comment>
<feature type="region of interest" description="Disordered" evidence="1">
    <location>
        <begin position="1"/>
        <end position="53"/>
    </location>
</feature>
<proteinExistence type="predicted"/>
<feature type="compositionally biased region" description="Basic and acidic residues" evidence="1">
    <location>
        <begin position="1"/>
        <end position="38"/>
    </location>
</feature>
<protein>
    <submittedName>
        <fullName evidence="2">Uncharacterized protein</fullName>
    </submittedName>
</protein>
<evidence type="ECO:0000313" key="3">
    <source>
        <dbReference type="Proteomes" id="UP000646579"/>
    </source>
</evidence>